<protein>
    <submittedName>
        <fullName evidence="1">Uncharacterized protein</fullName>
    </submittedName>
</protein>
<reference evidence="2" key="1">
    <citation type="journal article" date="2023" name="Nat. Plants">
        <title>Single-cell RNA sequencing provides a high-resolution roadmap for understanding the multicellular compartmentation of specialized metabolism.</title>
        <authorList>
            <person name="Sun S."/>
            <person name="Shen X."/>
            <person name="Li Y."/>
            <person name="Li Y."/>
            <person name="Wang S."/>
            <person name="Li R."/>
            <person name="Zhang H."/>
            <person name="Shen G."/>
            <person name="Guo B."/>
            <person name="Wei J."/>
            <person name="Xu J."/>
            <person name="St-Pierre B."/>
            <person name="Chen S."/>
            <person name="Sun C."/>
        </authorList>
    </citation>
    <scope>NUCLEOTIDE SEQUENCE [LARGE SCALE GENOMIC DNA]</scope>
</reference>
<organism evidence="1 2">
    <name type="scientific">Catharanthus roseus</name>
    <name type="common">Madagascar periwinkle</name>
    <name type="synonym">Vinca rosea</name>
    <dbReference type="NCBI Taxonomy" id="4058"/>
    <lineage>
        <taxon>Eukaryota</taxon>
        <taxon>Viridiplantae</taxon>
        <taxon>Streptophyta</taxon>
        <taxon>Embryophyta</taxon>
        <taxon>Tracheophyta</taxon>
        <taxon>Spermatophyta</taxon>
        <taxon>Magnoliopsida</taxon>
        <taxon>eudicotyledons</taxon>
        <taxon>Gunneridae</taxon>
        <taxon>Pentapetalae</taxon>
        <taxon>asterids</taxon>
        <taxon>lamiids</taxon>
        <taxon>Gentianales</taxon>
        <taxon>Apocynaceae</taxon>
        <taxon>Rauvolfioideae</taxon>
        <taxon>Vinceae</taxon>
        <taxon>Catharanthinae</taxon>
        <taxon>Catharanthus</taxon>
    </lineage>
</organism>
<evidence type="ECO:0000313" key="2">
    <source>
        <dbReference type="Proteomes" id="UP001060085"/>
    </source>
</evidence>
<sequence length="336" mass="36840">MSCSLTPPRSNDGSAGKEDTDSTGGIGVGDATTGKLSAMKIPISPAAAGATLSGSGVLFESDMGSLRSSYIDVPSLFPVPLVPSLFFLLTHHRKVDSYSLSKIQRFKHSTEPRCSDTTCDTPNPATRSTAMSRASACLSALIYKSTVKHNPTTTLTVACWAPDHPDLIWKENMIWKNVSANAHGALRTKSGSPKRGHQNQVPASRSRYRLHIIRRLQNNRTPISLVKTGYRLLGHLPGLPWDQPQFRAPPDIPLCGRTPLQSMMRYPRTLIGPHPPWSTPLFKWIHSPESKTSTPLEEALVRGTSHVQVQSSDASEHKIITRIDTLVGMGFFHMYL</sequence>
<accession>A0ACC0C1C6</accession>
<name>A0ACC0C1C6_CATRO</name>
<dbReference type="Proteomes" id="UP001060085">
    <property type="component" value="Linkage Group LG02"/>
</dbReference>
<keyword evidence="2" id="KW-1185">Reference proteome</keyword>
<proteinExistence type="predicted"/>
<evidence type="ECO:0000313" key="1">
    <source>
        <dbReference type="EMBL" id="KAI5678696.1"/>
    </source>
</evidence>
<dbReference type="EMBL" id="CM044702">
    <property type="protein sequence ID" value="KAI5678696.1"/>
    <property type="molecule type" value="Genomic_DNA"/>
</dbReference>
<comment type="caution">
    <text evidence="1">The sequence shown here is derived from an EMBL/GenBank/DDBJ whole genome shotgun (WGS) entry which is preliminary data.</text>
</comment>
<gene>
    <name evidence="1" type="ORF">M9H77_09646</name>
</gene>